<dbReference type="Pfam" id="PF14093">
    <property type="entry name" value="DUF4271"/>
    <property type="match status" value="1"/>
</dbReference>
<feature type="transmembrane region" description="Helical" evidence="1">
    <location>
        <begin position="94"/>
        <end position="113"/>
    </location>
</feature>
<dbReference type="RefSeq" id="WP_164679521.1">
    <property type="nucleotide sequence ID" value="NZ_CP049057.1"/>
</dbReference>
<evidence type="ECO:0000256" key="1">
    <source>
        <dbReference type="SAM" id="Phobius"/>
    </source>
</evidence>
<dbReference type="InterPro" id="IPR025367">
    <property type="entry name" value="DUF4271"/>
</dbReference>
<feature type="transmembrane region" description="Helical" evidence="1">
    <location>
        <begin position="162"/>
        <end position="181"/>
    </location>
</feature>
<evidence type="ECO:0000313" key="2">
    <source>
        <dbReference type="EMBL" id="QIE59506.1"/>
    </source>
</evidence>
<dbReference type="KEGG" id="mgel:G5B37_08005"/>
<organism evidence="2 3">
    <name type="scientific">Rasiella rasia</name>
    <dbReference type="NCBI Taxonomy" id="2744027"/>
    <lineage>
        <taxon>Bacteria</taxon>
        <taxon>Pseudomonadati</taxon>
        <taxon>Bacteroidota</taxon>
        <taxon>Flavobacteriia</taxon>
        <taxon>Flavobacteriales</taxon>
        <taxon>Flavobacteriaceae</taxon>
        <taxon>Rasiella</taxon>
    </lineage>
</organism>
<keyword evidence="3" id="KW-1185">Reference proteome</keyword>
<gene>
    <name evidence="2" type="ORF">G5B37_08005</name>
</gene>
<feature type="transmembrane region" description="Helical" evidence="1">
    <location>
        <begin position="12"/>
        <end position="32"/>
    </location>
</feature>
<accession>A0A6G6GLP0</accession>
<keyword evidence="1" id="KW-0472">Membrane</keyword>
<proteinExistence type="predicted"/>
<feature type="transmembrane region" description="Helical" evidence="1">
    <location>
        <begin position="137"/>
        <end position="156"/>
    </location>
</feature>
<protein>
    <submittedName>
        <fullName evidence="2">DUF4271 domain-containing protein</fullName>
    </submittedName>
</protein>
<name>A0A6G6GLP0_9FLAO</name>
<dbReference type="EMBL" id="CP049057">
    <property type="protein sequence ID" value="QIE59506.1"/>
    <property type="molecule type" value="Genomic_DNA"/>
</dbReference>
<sequence length="216" mass="25221">MEYAVRTFENLNWVTLVLVGCLLCYTLAKYLYPKRFQEFTLLPVTNKYFLLLGKGDEIRHPFNILLFVPQVALVSLFMFLVLRATNQNIAQPKLLFLQICTLYAVFVLSKFVIEKLIGVIFNLEGVINKYLYQKLSYRNLLSILLFAGNLVFFYVYDPPLSVLFVFIGLVVLLNGISLFYSYKTNSHLIFNQLFYFIVYLCALEISPYIILYKVFV</sequence>
<dbReference type="PROSITE" id="PS51257">
    <property type="entry name" value="PROKAR_LIPOPROTEIN"/>
    <property type="match status" value="1"/>
</dbReference>
<feature type="transmembrane region" description="Helical" evidence="1">
    <location>
        <begin position="193"/>
        <end position="215"/>
    </location>
</feature>
<keyword evidence="1" id="KW-0812">Transmembrane</keyword>
<dbReference type="Proteomes" id="UP000505306">
    <property type="component" value="Chromosome"/>
</dbReference>
<reference evidence="2 3" key="1">
    <citation type="submission" date="2020-02" db="EMBL/GenBank/DDBJ databases">
        <title>Complete genome sequence of Flavobacteriaceae bacterium.</title>
        <authorList>
            <person name="Kim S.-J."/>
            <person name="Kim Y.-S."/>
            <person name="Kim K.-H."/>
        </authorList>
    </citation>
    <scope>NUCLEOTIDE SEQUENCE [LARGE SCALE GENOMIC DNA]</scope>
    <source>
        <strain evidence="2 3">RR4-40</strain>
    </source>
</reference>
<dbReference type="AlphaFoldDB" id="A0A6G6GLP0"/>
<feature type="transmembrane region" description="Helical" evidence="1">
    <location>
        <begin position="62"/>
        <end position="82"/>
    </location>
</feature>
<keyword evidence="1" id="KW-1133">Transmembrane helix</keyword>
<evidence type="ECO:0000313" key="3">
    <source>
        <dbReference type="Proteomes" id="UP000505306"/>
    </source>
</evidence>